<gene>
    <name evidence="2" type="ORF">ORAREDHAP_LOCUS22527</name>
</gene>
<feature type="region of interest" description="Disordered" evidence="1">
    <location>
        <begin position="40"/>
        <end position="66"/>
    </location>
</feature>
<evidence type="ECO:0000313" key="2">
    <source>
        <dbReference type="EMBL" id="CAB4304780.1"/>
    </source>
</evidence>
<keyword evidence="3" id="KW-1185">Reference proteome</keyword>
<evidence type="ECO:0000256" key="1">
    <source>
        <dbReference type="SAM" id="MobiDB-lite"/>
    </source>
</evidence>
<name>A0A6J5WSY7_PRUAR</name>
<protein>
    <submittedName>
        <fullName evidence="2">Uncharacterized protein</fullName>
    </submittedName>
</protein>
<proteinExistence type="predicted"/>
<organism evidence="2 3">
    <name type="scientific">Prunus armeniaca</name>
    <name type="common">Apricot</name>
    <name type="synonym">Armeniaca vulgaris</name>
    <dbReference type="NCBI Taxonomy" id="36596"/>
    <lineage>
        <taxon>Eukaryota</taxon>
        <taxon>Viridiplantae</taxon>
        <taxon>Streptophyta</taxon>
        <taxon>Embryophyta</taxon>
        <taxon>Tracheophyta</taxon>
        <taxon>Spermatophyta</taxon>
        <taxon>Magnoliopsida</taxon>
        <taxon>eudicotyledons</taxon>
        <taxon>Gunneridae</taxon>
        <taxon>Pentapetalae</taxon>
        <taxon>rosids</taxon>
        <taxon>fabids</taxon>
        <taxon>Rosales</taxon>
        <taxon>Rosaceae</taxon>
        <taxon>Amygdaloideae</taxon>
        <taxon>Amygdaleae</taxon>
        <taxon>Prunus</taxon>
    </lineage>
</organism>
<accession>A0A6J5WSY7</accession>
<feature type="compositionally biased region" description="Basic and acidic residues" evidence="1">
    <location>
        <begin position="42"/>
        <end position="66"/>
    </location>
</feature>
<dbReference type="EMBL" id="CAEKKB010000003">
    <property type="protein sequence ID" value="CAB4304780.1"/>
    <property type="molecule type" value="Genomic_DNA"/>
</dbReference>
<reference evidence="3" key="1">
    <citation type="journal article" date="2020" name="Genome Biol.">
        <title>Gamete binning: chromosome-level and haplotype-resolved genome assembly enabled by high-throughput single-cell sequencing of gamete genomes.</title>
        <authorList>
            <person name="Campoy J.A."/>
            <person name="Sun H."/>
            <person name="Goel M."/>
            <person name="Jiao W.-B."/>
            <person name="Folz-Donahue K."/>
            <person name="Wang N."/>
            <person name="Rubio M."/>
            <person name="Liu C."/>
            <person name="Kukat C."/>
            <person name="Ruiz D."/>
            <person name="Huettel B."/>
            <person name="Schneeberger K."/>
        </authorList>
    </citation>
    <scope>NUCLEOTIDE SEQUENCE [LARGE SCALE GENOMIC DNA]</scope>
    <source>
        <strain evidence="3">cv. Rojo Pasion</strain>
    </source>
</reference>
<dbReference type="Proteomes" id="UP000507245">
    <property type="component" value="Unassembled WGS sequence"/>
</dbReference>
<sequence length="66" mass="7800">MGKKKTKGDSQVVDYDIYTTVQRWRKIYGLYYYFYRGRRRGQGGEREGRGWRARAEGERDGVEEGG</sequence>
<evidence type="ECO:0000313" key="3">
    <source>
        <dbReference type="Proteomes" id="UP000507245"/>
    </source>
</evidence>
<dbReference type="AlphaFoldDB" id="A0A6J5WSY7"/>